<dbReference type="Proteomes" id="UP000070456">
    <property type="component" value="Unassembled WGS sequence"/>
</dbReference>
<name>A0A140L301_9FIRM</name>
<reference evidence="2 3" key="1">
    <citation type="submission" date="2015-12" db="EMBL/GenBank/DDBJ databases">
        <title>Draft genome sequence of the thermoanaerobe Thermotalea metallivorans, an isolate from the runoff channel of the Great Artesian Basin, Australia.</title>
        <authorList>
            <person name="Patel B.K."/>
        </authorList>
    </citation>
    <scope>NUCLEOTIDE SEQUENCE [LARGE SCALE GENOMIC DNA]</scope>
    <source>
        <strain evidence="2 3">B2-1</strain>
    </source>
</reference>
<protein>
    <recommendedName>
        <fullName evidence="1">GerMN domain-containing protein</fullName>
    </recommendedName>
</protein>
<accession>A0A140L301</accession>
<evidence type="ECO:0000313" key="3">
    <source>
        <dbReference type="Proteomes" id="UP000070456"/>
    </source>
</evidence>
<gene>
    <name evidence="2" type="ORF">AN619_20250</name>
</gene>
<dbReference type="STRING" id="520762.AN619_20250"/>
<dbReference type="SMART" id="SM00909">
    <property type="entry name" value="Germane"/>
    <property type="match status" value="2"/>
</dbReference>
<comment type="caution">
    <text evidence="2">The sequence shown here is derived from an EMBL/GenBank/DDBJ whole genome shotgun (WGS) entry which is preliminary data.</text>
</comment>
<evidence type="ECO:0000259" key="1">
    <source>
        <dbReference type="SMART" id="SM00909"/>
    </source>
</evidence>
<dbReference type="EMBL" id="LOEE01000044">
    <property type="protein sequence ID" value="KXG74926.1"/>
    <property type="molecule type" value="Genomic_DNA"/>
</dbReference>
<organism evidence="2 3">
    <name type="scientific">Thermotalea metallivorans</name>
    <dbReference type="NCBI Taxonomy" id="520762"/>
    <lineage>
        <taxon>Bacteria</taxon>
        <taxon>Bacillati</taxon>
        <taxon>Bacillota</taxon>
        <taxon>Clostridia</taxon>
        <taxon>Peptostreptococcales</taxon>
        <taxon>Thermotaleaceae</taxon>
        <taxon>Thermotalea</taxon>
    </lineage>
</organism>
<sequence>MFRSIFNLFLISIICITSTTIPIAKNGMDMNFSFHLPKLPAKDSPAEFVYAGDPDTLDLENPSGFRLYVRSAEPQSFTGITDPSLVLEVFQNDQMVKRLTSENFVKAGPQNPDPVDGKLTYALDLSQQNLNLPDGTYVVRIYARAEELKKVEPLTLNITYSTISAYIPATDRTGQGMMGLTLYFPIAEDMQYLVPITRFVKYSRAPLRATIENMRKGSDVFGFLSPIPEVKKIQVRKGMAILHLTSDDLNRYNQNPTDADFAVKSLVTTLTAIPGINQVKFLVDGKESDNIFYGKSTREIFTSNPHPKVYLGLDHQRKRLLLVPVPLENQDQPYESIFRTLKTGEIAGKKLSNLMAPIPQDIDLLNYTLEGNRLTLNVSKEFLNAYPNRPDLQKMILDAIAYSYTSIQGINQIKILVENQPVDAFGNMNLSTYFKRPLFINPEIQ</sequence>
<evidence type="ECO:0000313" key="2">
    <source>
        <dbReference type="EMBL" id="KXG74926.1"/>
    </source>
</evidence>
<feature type="domain" description="GerMN" evidence="1">
    <location>
        <begin position="207"/>
        <end position="292"/>
    </location>
</feature>
<keyword evidence="3" id="KW-1185">Reference proteome</keyword>
<dbReference type="Pfam" id="PF10646">
    <property type="entry name" value="Germane"/>
    <property type="match status" value="2"/>
</dbReference>
<proteinExistence type="predicted"/>
<feature type="domain" description="GerMN" evidence="1">
    <location>
        <begin position="334"/>
        <end position="426"/>
    </location>
</feature>
<dbReference type="AlphaFoldDB" id="A0A140L301"/>
<dbReference type="RefSeq" id="WP_068556576.1">
    <property type="nucleotide sequence ID" value="NZ_LOEE01000044.1"/>
</dbReference>
<dbReference type="OrthoDB" id="1953838at2"/>
<dbReference type="InterPro" id="IPR019606">
    <property type="entry name" value="GerMN"/>
</dbReference>